<name>U4TLF4_9LACO</name>
<reference evidence="2" key="1">
    <citation type="journal article" date="2013" name="Genome Announc.">
        <title>Whole-Genome Sequencing of Lactobacillus shenzhenensis Strain LY-73T.</title>
        <authorList>
            <person name="Lin Z."/>
            <person name="Liu Z."/>
            <person name="Yang R."/>
            <person name="Zou Y."/>
            <person name="Wan D."/>
            <person name="Chen J."/>
            <person name="Guo M."/>
            <person name="Zhao J."/>
            <person name="Fang C."/>
            <person name="Yang R."/>
            <person name="Liu F."/>
        </authorList>
    </citation>
    <scope>NUCLEOTIDE SEQUENCE [LARGE SCALE GENOMIC DNA]</scope>
    <source>
        <strain evidence="2">LY-73</strain>
    </source>
</reference>
<gene>
    <name evidence="1" type="ORF">L248_1503</name>
</gene>
<accession>U4TLF4</accession>
<dbReference type="STRING" id="1231336.L248_1503"/>
<organism evidence="1 2">
    <name type="scientific">Schleiferilactobacillus shenzhenensis LY-73</name>
    <dbReference type="NCBI Taxonomy" id="1231336"/>
    <lineage>
        <taxon>Bacteria</taxon>
        <taxon>Bacillati</taxon>
        <taxon>Bacillota</taxon>
        <taxon>Bacilli</taxon>
        <taxon>Lactobacillales</taxon>
        <taxon>Lactobacillaceae</taxon>
        <taxon>Schleiferilactobacillus</taxon>
    </lineage>
</organism>
<evidence type="ECO:0000313" key="1">
    <source>
        <dbReference type="EMBL" id="ERL64225.1"/>
    </source>
</evidence>
<dbReference type="EMBL" id="KI271602">
    <property type="protein sequence ID" value="ERL64225.1"/>
    <property type="molecule type" value="Genomic_DNA"/>
</dbReference>
<dbReference type="AlphaFoldDB" id="U4TLF4"/>
<dbReference type="Proteomes" id="UP000030647">
    <property type="component" value="Unassembled WGS sequence"/>
</dbReference>
<protein>
    <submittedName>
        <fullName evidence="1">Uncharacterized protein</fullName>
    </submittedName>
</protein>
<dbReference type="HOGENOM" id="CLU_2788728_0_0_9"/>
<keyword evidence="2" id="KW-1185">Reference proteome</keyword>
<dbReference type="eggNOG" id="ENOG5030AQ7">
    <property type="taxonomic scope" value="Bacteria"/>
</dbReference>
<sequence length="77" mass="8967">MIMLFAGRVQDYQVTGLFRDSEGRSVCEERICHNMSKKEAKMDMQMYILRAYSNAIDLDRPIKISCQPVTKSRVAEY</sequence>
<proteinExistence type="predicted"/>
<evidence type="ECO:0000313" key="2">
    <source>
        <dbReference type="Proteomes" id="UP000030647"/>
    </source>
</evidence>